<evidence type="ECO:0000256" key="5">
    <source>
        <dbReference type="ARBA" id="ARBA00023080"/>
    </source>
</evidence>
<feature type="active site" description="Proton donor" evidence="7">
    <location>
        <position position="212"/>
    </location>
</feature>
<dbReference type="EC" id="3.5.4.2" evidence="7"/>
<comment type="cofactor">
    <cofactor evidence="7">
        <name>Zn(2+)</name>
        <dbReference type="ChEBI" id="CHEBI:29105"/>
    </cofactor>
    <text evidence="7">Binds 1 zinc ion per subunit.</text>
</comment>
<accession>A0A9P4NJK5</accession>
<feature type="binding site" evidence="7">
    <location>
        <position position="19"/>
    </location>
    <ligand>
        <name>Zn(2+)</name>
        <dbReference type="ChEBI" id="CHEBI:29105"/>
        <note>catalytic</note>
    </ligand>
</feature>
<dbReference type="GO" id="GO:0009117">
    <property type="term" value="P:nucleotide metabolic process"/>
    <property type="evidence" value="ECO:0007669"/>
    <property type="project" value="UniProtKB-KW"/>
</dbReference>
<comment type="caution">
    <text evidence="9">The sequence shown here is derived from an EMBL/GenBank/DDBJ whole genome shotgun (WGS) entry which is preliminary data.</text>
</comment>
<organism evidence="9 10">
    <name type="scientific">Tothia fuscella</name>
    <dbReference type="NCBI Taxonomy" id="1048955"/>
    <lineage>
        <taxon>Eukaryota</taxon>
        <taxon>Fungi</taxon>
        <taxon>Dikarya</taxon>
        <taxon>Ascomycota</taxon>
        <taxon>Pezizomycotina</taxon>
        <taxon>Dothideomycetes</taxon>
        <taxon>Pleosporomycetidae</taxon>
        <taxon>Venturiales</taxon>
        <taxon>Cylindrosympodiaceae</taxon>
        <taxon>Tothia</taxon>
    </lineage>
</organism>
<feature type="binding site" evidence="7">
    <location>
        <position position="291"/>
    </location>
    <ligand>
        <name>substrate</name>
    </ligand>
</feature>
<evidence type="ECO:0000256" key="7">
    <source>
        <dbReference type="HAMAP-Rule" id="MF_03145"/>
    </source>
</evidence>
<keyword evidence="4 7" id="KW-0862">Zinc</keyword>
<dbReference type="Pfam" id="PF00962">
    <property type="entry name" value="A_deaminase"/>
    <property type="match status" value="1"/>
</dbReference>
<dbReference type="PANTHER" id="PTHR43114">
    <property type="entry name" value="ADENINE DEAMINASE"/>
    <property type="match status" value="1"/>
</dbReference>
<evidence type="ECO:0000256" key="3">
    <source>
        <dbReference type="ARBA" id="ARBA00022801"/>
    </source>
</evidence>
<reference evidence="9" key="1">
    <citation type="journal article" date="2020" name="Stud. Mycol.">
        <title>101 Dothideomycetes genomes: a test case for predicting lifestyles and emergence of pathogens.</title>
        <authorList>
            <person name="Haridas S."/>
            <person name="Albert R."/>
            <person name="Binder M."/>
            <person name="Bloem J."/>
            <person name="Labutti K."/>
            <person name="Salamov A."/>
            <person name="Andreopoulos B."/>
            <person name="Baker S."/>
            <person name="Barry K."/>
            <person name="Bills G."/>
            <person name="Bluhm B."/>
            <person name="Cannon C."/>
            <person name="Castanera R."/>
            <person name="Culley D."/>
            <person name="Daum C."/>
            <person name="Ezra D."/>
            <person name="Gonzalez J."/>
            <person name="Henrissat B."/>
            <person name="Kuo A."/>
            <person name="Liang C."/>
            <person name="Lipzen A."/>
            <person name="Lutzoni F."/>
            <person name="Magnuson J."/>
            <person name="Mondo S."/>
            <person name="Nolan M."/>
            <person name="Ohm R."/>
            <person name="Pangilinan J."/>
            <person name="Park H.-J."/>
            <person name="Ramirez L."/>
            <person name="Alfaro M."/>
            <person name="Sun H."/>
            <person name="Tritt A."/>
            <person name="Yoshinaga Y."/>
            <person name="Zwiers L.-H."/>
            <person name="Turgeon B."/>
            <person name="Goodwin S."/>
            <person name="Spatafora J."/>
            <person name="Crous P."/>
            <person name="Grigoriev I."/>
        </authorList>
    </citation>
    <scope>NUCLEOTIDE SEQUENCE</scope>
    <source>
        <strain evidence="9">CBS 130266</strain>
    </source>
</reference>
<evidence type="ECO:0000313" key="9">
    <source>
        <dbReference type="EMBL" id="KAF2423761.1"/>
    </source>
</evidence>
<dbReference type="NCBIfam" id="TIGR01430">
    <property type="entry name" value="aden_deam"/>
    <property type="match status" value="1"/>
</dbReference>
<dbReference type="GO" id="GO:0006146">
    <property type="term" value="P:adenine catabolic process"/>
    <property type="evidence" value="ECO:0007669"/>
    <property type="project" value="UniProtKB-UniRule"/>
</dbReference>
<dbReference type="AlphaFoldDB" id="A0A9P4NJK5"/>
<evidence type="ECO:0000259" key="8">
    <source>
        <dbReference type="Pfam" id="PF00962"/>
    </source>
</evidence>
<dbReference type="PROSITE" id="PS00485">
    <property type="entry name" value="A_DEAMINASE"/>
    <property type="match status" value="1"/>
</dbReference>
<evidence type="ECO:0000256" key="1">
    <source>
        <dbReference type="ARBA" id="ARBA00022490"/>
    </source>
</evidence>
<dbReference type="InterPro" id="IPR006650">
    <property type="entry name" value="A/AMP_deam_AS"/>
</dbReference>
<keyword evidence="3 7" id="KW-0378">Hydrolase</keyword>
<dbReference type="OrthoDB" id="272271at2759"/>
<dbReference type="GO" id="GO:0000034">
    <property type="term" value="F:adenine deaminase activity"/>
    <property type="evidence" value="ECO:0007669"/>
    <property type="project" value="UniProtKB-UniRule"/>
</dbReference>
<dbReference type="GO" id="GO:0043103">
    <property type="term" value="P:hypoxanthine salvage"/>
    <property type="evidence" value="ECO:0007669"/>
    <property type="project" value="UniProtKB-UniRule"/>
</dbReference>
<dbReference type="InterPro" id="IPR006330">
    <property type="entry name" value="Ado/ade_deaminase"/>
</dbReference>
<dbReference type="Proteomes" id="UP000800235">
    <property type="component" value="Unassembled WGS sequence"/>
</dbReference>
<dbReference type="GO" id="GO:0009168">
    <property type="term" value="P:purine ribonucleoside monophosphate biosynthetic process"/>
    <property type="evidence" value="ECO:0007669"/>
    <property type="project" value="InterPro"/>
</dbReference>
<dbReference type="InterPro" id="IPR001365">
    <property type="entry name" value="A_deaminase_dom"/>
</dbReference>
<dbReference type="SUPFAM" id="SSF51556">
    <property type="entry name" value="Metallo-dependent hydrolases"/>
    <property type="match status" value="1"/>
</dbReference>
<dbReference type="GO" id="GO:0008270">
    <property type="term" value="F:zinc ion binding"/>
    <property type="evidence" value="ECO:0007669"/>
    <property type="project" value="UniProtKB-UniRule"/>
</dbReference>
<sequence>MCKTLLHPFLESLPKCEHHLHIEGSLEPSLLFELAAKNNIVLPQDDEAFESQDALQARYKRFTSLDDFLHYYYIGMSVLITPEDFAQLAMEYFQKAAKTGVYHAEIFFDPQAHLERGVSYSTLMEGFTTARYRAQHELGMTTLLVSCFLRHLPPTNSISVFNQPDVLKSYRAGQVVGIGLDSSEKDFPPHLFKDLYAMATTLKLRRTAHAGEEGPVEYIRDALESLGIDRIDHGLHLADDEELMALVAKRGTLLTLCPLSNVVLKCVETLSDVPIRKFLDAGVKFSINSDDPAYFGGNYILDNYCAVQETFDLSIDEWKTICRSGIEGSWCTTSRKAEMIGVLDDLVYNWRRKLRVSA</sequence>
<keyword evidence="1 7" id="KW-0963">Cytoplasm</keyword>
<gene>
    <name evidence="7" type="primary">AAH1</name>
    <name evidence="9" type="ORF">EJ08DRAFT_652519</name>
</gene>
<comment type="catalytic activity">
    <reaction evidence="7">
        <text>adenine + H2O + H(+) = hypoxanthine + NH4(+)</text>
        <dbReference type="Rhea" id="RHEA:23688"/>
        <dbReference type="ChEBI" id="CHEBI:15377"/>
        <dbReference type="ChEBI" id="CHEBI:15378"/>
        <dbReference type="ChEBI" id="CHEBI:16708"/>
        <dbReference type="ChEBI" id="CHEBI:17368"/>
        <dbReference type="ChEBI" id="CHEBI:28938"/>
        <dbReference type="EC" id="3.5.4.2"/>
    </reaction>
</comment>
<dbReference type="HAMAP" id="MF_01962">
    <property type="entry name" value="Adenine_deaminase"/>
    <property type="match status" value="1"/>
</dbReference>
<dbReference type="GO" id="GO:0005634">
    <property type="term" value="C:nucleus"/>
    <property type="evidence" value="ECO:0007669"/>
    <property type="project" value="UniProtKB-SubCell"/>
</dbReference>
<evidence type="ECO:0000256" key="2">
    <source>
        <dbReference type="ARBA" id="ARBA00022723"/>
    </source>
</evidence>
<dbReference type="CDD" id="cd01320">
    <property type="entry name" value="ADA"/>
    <property type="match status" value="1"/>
</dbReference>
<name>A0A9P4NJK5_9PEZI</name>
<dbReference type="InterPro" id="IPR028892">
    <property type="entry name" value="ADE"/>
</dbReference>
<keyword evidence="6 7" id="KW-0539">Nucleus</keyword>
<feature type="domain" description="Adenosine deaminase" evidence="8">
    <location>
        <begin position="14"/>
        <end position="344"/>
    </location>
</feature>
<proteinExistence type="inferred from homology"/>
<dbReference type="PANTHER" id="PTHR43114:SF6">
    <property type="entry name" value="ADENINE DEAMINASE"/>
    <property type="match status" value="1"/>
</dbReference>
<keyword evidence="2 7" id="KW-0479">Metal-binding</keyword>
<dbReference type="Gene3D" id="3.20.20.140">
    <property type="entry name" value="Metal-dependent hydrolases"/>
    <property type="match status" value="1"/>
</dbReference>
<feature type="binding site" evidence="7">
    <location>
        <position position="21"/>
    </location>
    <ligand>
        <name>Zn(2+)</name>
        <dbReference type="ChEBI" id="CHEBI:29105"/>
        <note>catalytic</note>
    </ligand>
</feature>
<comment type="subcellular location">
    <subcellularLocation>
        <location evidence="7">Cytoplasm</location>
    </subcellularLocation>
    <subcellularLocation>
        <location evidence="7">Nucleus</location>
    </subcellularLocation>
</comment>
<dbReference type="EMBL" id="MU007077">
    <property type="protein sequence ID" value="KAF2423761.1"/>
    <property type="molecule type" value="Genomic_DNA"/>
</dbReference>
<dbReference type="GO" id="GO:0005829">
    <property type="term" value="C:cytosol"/>
    <property type="evidence" value="ECO:0007669"/>
    <property type="project" value="TreeGrafter"/>
</dbReference>
<feature type="binding site" evidence="7">
    <location>
        <position position="290"/>
    </location>
    <ligand>
        <name>Zn(2+)</name>
        <dbReference type="ChEBI" id="CHEBI:29105"/>
        <note>catalytic</note>
    </ligand>
</feature>
<keyword evidence="5 7" id="KW-0546">Nucleotide metabolism</keyword>
<protein>
    <recommendedName>
        <fullName evidence="7">Adenine deaminase</fullName>
        <shortName evidence="7">ADE</shortName>
        <ecNumber evidence="7">3.5.4.2</ecNumber>
    </recommendedName>
    <alternativeName>
        <fullName evidence="7">Adenine aminohydrolase</fullName>
        <shortName evidence="7">AAH</shortName>
    </alternativeName>
</protein>
<comment type="similarity">
    <text evidence="7">Belongs to the metallo-dependent hydrolases superfamily. Adenosine and AMP deaminases family. Adenine deaminase type 2 subfamily.</text>
</comment>
<feature type="site" description="Important for catalytic activity" evidence="7">
    <location>
        <position position="233"/>
    </location>
</feature>
<keyword evidence="10" id="KW-1185">Reference proteome</keyword>
<evidence type="ECO:0000313" key="10">
    <source>
        <dbReference type="Proteomes" id="UP000800235"/>
    </source>
</evidence>
<evidence type="ECO:0000256" key="4">
    <source>
        <dbReference type="ARBA" id="ARBA00022833"/>
    </source>
</evidence>
<comment type="function">
    <text evidence="7">Catalyzes the hydrolytic deamination of adenine to hypoxanthine. Plays an important role in the purine salvage pathway and in nitrogen catabolism.</text>
</comment>
<dbReference type="FunFam" id="3.20.20.140:FF:000039">
    <property type="entry name" value="Adenine deaminase"/>
    <property type="match status" value="1"/>
</dbReference>
<evidence type="ECO:0000256" key="6">
    <source>
        <dbReference type="ARBA" id="ARBA00023242"/>
    </source>
</evidence>
<dbReference type="InterPro" id="IPR032466">
    <property type="entry name" value="Metal_Hydrolase"/>
</dbReference>
<feature type="binding site" evidence="7">
    <location>
        <position position="209"/>
    </location>
    <ligand>
        <name>Zn(2+)</name>
        <dbReference type="ChEBI" id="CHEBI:29105"/>
        <note>catalytic</note>
    </ligand>
</feature>